<keyword evidence="1" id="KW-0240">DNA-directed RNA polymerase</keyword>
<gene>
    <name evidence="1" type="primary">rpoC_49</name>
    <name evidence="1" type="ORF">SDC9_193711</name>
</gene>
<dbReference type="PANTHER" id="PTHR48443">
    <property type="entry name" value="DNA-DIRECTED RNA POLYMERASE SUBUNIT BETA"/>
    <property type="match status" value="1"/>
</dbReference>
<dbReference type="EC" id="2.7.7.6" evidence="1"/>
<name>A0A645I4E5_9ZZZZ</name>
<keyword evidence="1" id="KW-0548">Nucleotidyltransferase</keyword>
<dbReference type="AlphaFoldDB" id="A0A645I4E5"/>
<dbReference type="Gene3D" id="1.10.150.390">
    <property type="match status" value="1"/>
</dbReference>
<dbReference type="EMBL" id="VSSQ01106549">
    <property type="protein sequence ID" value="MPN46128.1"/>
    <property type="molecule type" value="Genomic_DNA"/>
</dbReference>
<keyword evidence="1" id="KW-0808">Transferase</keyword>
<reference evidence="1" key="1">
    <citation type="submission" date="2019-08" db="EMBL/GenBank/DDBJ databases">
        <authorList>
            <person name="Kucharzyk K."/>
            <person name="Murdoch R.W."/>
            <person name="Higgins S."/>
            <person name="Loffler F."/>
        </authorList>
    </citation>
    <scope>NUCLEOTIDE SEQUENCE</scope>
</reference>
<organism evidence="1">
    <name type="scientific">bioreactor metagenome</name>
    <dbReference type="NCBI Taxonomy" id="1076179"/>
    <lineage>
        <taxon>unclassified sequences</taxon>
        <taxon>metagenomes</taxon>
        <taxon>ecological metagenomes</taxon>
    </lineage>
</organism>
<keyword evidence="1" id="KW-0804">Transcription</keyword>
<comment type="caution">
    <text evidence="1">The sequence shown here is derived from an EMBL/GenBank/DDBJ whole genome shotgun (WGS) entry which is preliminary data.</text>
</comment>
<dbReference type="SUPFAM" id="SSF64484">
    <property type="entry name" value="beta and beta-prime subunits of DNA dependent RNA-polymerase"/>
    <property type="match status" value="1"/>
</dbReference>
<sequence length="165" mass="18766">MNKRLAKRVIIAKEDQEVEYAQETEITSEILEELIQGNINEVEVYENFEKIETENGEVQTTGITKTYLIRPRETVKYERKLLRITKASLEKEGWLSAASFQQTVQILTEAAVEGKDDFLKGLKENVLIGQPIPAGTGLKIYSDLAFEESKDKEDIIEEAKEQEVG</sequence>
<dbReference type="GO" id="GO:0000428">
    <property type="term" value="C:DNA-directed RNA polymerase complex"/>
    <property type="evidence" value="ECO:0007669"/>
    <property type="project" value="UniProtKB-KW"/>
</dbReference>
<protein>
    <submittedName>
        <fullName evidence="1">DNA-directed RNA polymerase subunit beta</fullName>
        <ecNumber evidence="1">2.7.7.6</ecNumber>
    </submittedName>
</protein>
<dbReference type="GO" id="GO:0003899">
    <property type="term" value="F:DNA-directed RNA polymerase activity"/>
    <property type="evidence" value="ECO:0007669"/>
    <property type="project" value="UniProtKB-EC"/>
</dbReference>
<accession>A0A645I4E5</accession>
<dbReference type="PANTHER" id="PTHR48443:SF2">
    <property type="entry name" value="DNA-DIRECTED RNA POLYMERASE SUBUNIT BETA"/>
    <property type="match status" value="1"/>
</dbReference>
<proteinExistence type="predicted"/>
<evidence type="ECO:0000313" key="1">
    <source>
        <dbReference type="EMBL" id="MPN46128.1"/>
    </source>
</evidence>